<gene>
    <name evidence="1" type="ordered locus">Sros_8857</name>
</gene>
<dbReference type="SUPFAM" id="SSF158560">
    <property type="entry name" value="BH3980-like"/>
    <property type="match status" value="1"/>
</dbReference>
<reference evidence="1 2" key="1">
    <citation type="journal article" date="2010" name="Stand. Genomic Sci.">
        <title>Complete genome sequence of Streptosporangium roseum type strain (NI 9100).</title>
        <authorList>
            <person name="Nolan M."/>
            <person name="Sikorski J."/>
            <person name="Jando M."/>
            <person name="Lucas S."/>
            <person name="Lapidus A."/>
            <person name="Glavina Del Rio T."/>
            <person name="Chen F."/>
            <person name="Tice H."/>
            <person name="Pitluck S."/>
            <person name="Cheng J.F."/>
            <person name="Chertkov O."/>
            <person name="Sims D."/>
            <person name="Meincke L."/>
            <person name="Brettin T."/>
            <person name="Han C."/>
            <person name="Detter J.C."/>
            <person name="Bruce D."/>
            <person name="Goodwin L."/>
            <person name="Land M."/>
            <person name="Hauser L."/>
            <person name="Chang Y.J."/>
            <person name="Jeffries C.D."/>
            <person name="Ivanova N."/>
            <person name="Mavromatis K."/>
            <person name="Mikhailova N."/>
            <person name="Chen A."/>
            <person name="Palaniappan K."/>
            <person name="Chain P."/>
            <person name="Rohde M."/>
            <person name="Goker M."/>
            <person name="Bristow J."/>
            <person name="Eisen J.A."/>
            <person name="Markowitz V."/>
            <person name="Hugenholtz P."/>
            <person name="Kyrpides N.C."/>
            <person name="Klenk H.P."/>
        </authorList>
    </citation>
    <scope>NUCLEOTIDE SEQUENCE [LARGE SCALE GENOMIC DNA]</scope>
    <source>
        <strain evidence="2">ATCC 12428 / DSM 43021 / JCM 3005 / NI 9100</strain>
    </source>
</reference>
<dbReference type="EMBL" id="CP001814">
    <property type="protein sequence ID" value="ACZ91490.1"/>
    <property type="molecule type" value="Genomic_DNA"/>
</dbReference>
<evidence type="ECO:0000313" key="1">
    <source>
        <dbReference type="EMBL" id="ACZ91490.1"/>
    </source>
</evidence>
<dbReference type="eggNOG" id="COG4817">
    <property type="taxonomic scope" value="Bacteria"/>
</dbReference>
<dbReference type="STRING" id="479432.Sros_8857"/>
<name>D2B7G9_STRRD</name>
<evidence type="ECO:0008006" key="3">
    <source>
        <dbReference type="Google" id="ProtNLM"/>
    </source>
</evidence>
<proteinExistence type="predicted"/>
<dbReference type="KEGG" id="sro:Sros_8857"/>
<dbReference type="RefSeq" id="WP_012895217.1">
    <property type="nucleotide sequence ID" value="NC_013595.1"/>
</dbReference>
<keyword evidence="2" id="KW-1185">Reference proteome</keyword>
<accession>D2B7G9</accession>
<protein>
    <recommendedName>
        <fullName evidence="3">DUF1048 domain-containing protein</fullName>
    </recommendedName>
</protein>
<dbReference type="HOGENOM" id="CLU_157789_0_0_11"/>
<evidence type="ECO:0000313" key="2">
    <source>
        <dbReference type="Proteomes" id="UP000002029"/>
    </source>
</evidence>
<dbReference type="Gene3D" id="1.10.1900.10">
    <property type="entry name" value="c-terminal domain of poly(a) binding protein"/>
    <property type="match status" value="1"/>
</dbReference>
<sequence length="130" mass="14988">MAAESNEPKSRYRQYLEMVTGPIEDKKRYRQFKARTEQLPANYHTAIEALQRYMQYFAPGDADSLLTMLEDLADLFEQSAADGIPIREVVGEDPVEFAETFLRNYPAGHWIGRERERLSNAIDRATGDKQ</sequence>
<organism evidence="1 2">
    <name type="scientific">Streptosporangium roseum (strain ATCC 12428 / DSM 43021 / JCM 3005 / KCTC 9067 / NCIMB 10171 / NRRL 2505 / NI 9100)</name>
    <dbReference type="NCBI Taxonomy" id="479432"/>
    <lineage>
        <taxon>Bacteria</taxon>
        <taxon>Bacillati</taxon>
        <taxon>Actinomycetota</taxon>
        <taxon>Actinomycetes</taxon>
        <taxon>Streptosporangiales</taxon>
        <taxon>Streptosporangiaceae</taxon>
        <taxon>Streptosporangium</taxon>
    </lineage>
</organism>
<dbReference type="Pfam" id="PF06304">
    <property type="entry name" value="DUF1048"/>
    <property type="match status" value="1"/>
</dbReference>
<dbReference type="Proteomes" id="UP000002029">
    <property type="component" value="Chromosome"/>
</dbReference>
<dbReference type="AlphaFoldDB" id="D2B7G9"/>
<dbReference type="InterPro" id="IPR008316">
    <property type="entry name" value="UCP029876"/>
</dbReference>
<dbReference type="OrthoDB" id="8083683at2"/>